<comment type="caution">
    <text evidence="2">The sequence shown here is derived from an EMBL/GenBank/DDBJ whole genome shotgun (WGS) entry which is preliminary data.</text>
</comment>
<dbReference type="Proteomes" id="UP000020561">
    <property type="component" value="Unassembled WGS sequence"/>
</dbReference>
<sequence length="80" mass="8476">MAAADCGIGLNGESPQRRRPAPRGGERETAQRARGIASRIPSDPRDPNSLSGNRFATRLEVPSSRCRNCIADAIMVAKGG</sequence>
<accession>X7ZBG6</accession>
<feature type="region of interest" description="Disordered" evidence="1">
    <location>
        <begin position="1"/>
        <end position="56"/>
    </location>
</feature>
<evidence type="ECO:0000313" key="2">
    <source>
        <dbReference type="EMBL" id="EUA16877.1"/>
    </source>
</evidence>
<reference evidence="2 3" key="1">
    <citation type="submission" date="2013-12" db="EMBL/GenBank/DDBJ databases">
        <authorList>
            <person name="Brown-Elliot B."/>
            <person name="Wallace R."/>
            <person name="Lenaerts A."/>
            <person name="Ordway D."/>
            <person name="DeGroote M.A."/>
            <person name="Parker T."/>
            <person name="Sizemore C."/>
            <person name="Tallon L.J."/>
            <person name="Sadzewicz L.K."/>
            <person name="Sengamalay N."/>
            <person name="Fraser C.M."/>
            <person name="Hine E."/>
            <person name="Shefchek K.A."/>
            <person name="Das S.P."/>
            <person name="Tettelin H."/>
        </authorList>
    </citation>
    <scope>NUCLEOTIDE SEQUENCE [LARGE SCALE GENOMIC DNA]</scope>
    <source>
        <strain evidence="2 3">662</strain>
    </source>
</reference>
<name>X7ZBG6_MYCKA</name>
<gene>
    <name evidence="2" type="ORF">I545_3748</name>
</gene>
<proteinExistence type="predicted"/>
<organism evidence="2 3">
    <name type="scientific">Mycobacterium kansasii 662</name>
    <dbReference type="NCBI Taxonomy" id="1299326"/>
    <lineage>
        <taxon>Bacteria</taxon>
        <taxon>Bacillati</taxon>
        <taxon>Actinomycetota</taxon>
        <taxon>Actinomycetes</taxon>
        <taxon>Mycobacteriales</taxon>
        <taxon>Mycobacteriaceae</taxon>
        <taxon>Mycobacterium</taxon>
    </lineage>
</organism>
<evidence type="ECO:0000256" key="1">
    <source>
        <dbReference type="SAM" id="MobiDB-lite"/>
    </source>
</evidence>
<evidence type="ECO:0000313" key="3">
    <source>
        <dbReference type="Proteomes" id="UP000020561"/>
    </source>
</evidence>
<protein>
    <submittedName>
        <fullName evidence="2">Uncharacterized protein</fullName>
    </submittedName>
</protein>
<dbReference type="PATRIC" id="fig|1299326.3.peg.3593"/>
<dbReference type="AlphaFoldDB" id="X7ZBG6"/>
<dbReference type="EMBL" id="JAOA01000005">
    <property type="protein sequence ID" value="EUA16877.1"/>
    <property type="molecule type" value="Genomic_DNA"/>
</dbReference>